<keyword evidence="2" id="KW-1185">Reference proteome</keyword>
<evidence type="ECO:0000313" key="1">
    <source>
        <dbReference type="EMBL" id="THV54105.1"/>
    </source>
</evidence>
<accession>A0A4S8RC93</accession>
<evidence type="ECO:0000313" key="2">
    <source>
        <dbReference type="Proteomes" id="UP000308671"/>
    </source>
</evidence>
<gene>
    <name evidence="1" type="ORF">BGAL_0034g00260</name>
</gene>
<name>A0A4S8RC93_9HELO</name>
<dbReference type="AlphaFoldDB" id="A0A4S8RC93"/>
<comment type="caution">
    <text evidence="1">The sequence shown here is derived from an EMBL/GenBank/DDBJ whole genome shotgun (WGS) entry which is preliminary data.</text>
</comment>
<protein>
    <submittedName>
        <fullName evidence="1">Uncharacterized protein</fullName>
    </submittedName>
</protein>
<proteinExistence type="predicted"/>
<organism evidence="1 2">
    <name type="scientific">Botrytis galanthina</name>
    <dbReference type="NCBI Taxonomy" id="278940"/>
    <lineage>
        <taxon>Eukaryota</taxon>
        <taxon>Fungi</taxon>
        <taxon>Dikarya</taxon>
        <taxon>Ascomycota</taxon>
        <taxon>Pezizomycotina</taxon>
        <taxon>Leotiomycetes</taxon>
        <taxon>Helotiales</taxon>
        <taxon>Sclerotiniaceae</taxon>
        <taxon>Botrytis</taxon>
    </lineage>
</organism>
<reference evidence="1 2" key="1">
    <citation type="submission" date="2017-12" db="EMBL/GenBank/DDBJ databases">
        <title>Comparative genomics of Botrytis spp.</title>
        <authorList>
            <person name="Valero-Jimenez C.A."/>
            <person name="Tapia P."/>
            <person name="Veloso J."/>
            <person name="Silva-Moreno E."/>
            <person name="Staats M."/>
            <person name="Valdes J.H."/>
            <person name="Van Kan J.A.L."/>
        </authorList>
    </citation>
    <scope>NUCLEOTIDE SEQUENCE [LARGE SCALE GENOMIC DNA]</scope>
    <source>
        <strain evidence="1 2">MUCL435</strain>
    </source>
</reference>
<sequence length="67" mass="7470">MYASFDLAITSTPIIVLLTFINRTLNRIQLSDIKTLSLGANSSYFENVIGTRTIPEISNVEYTGEDQ</sequence>
<dbReference type="Proteomes" id="UP000308671">
    <property type="component" value="Unassembled WGS sequence"/>
</dbReference>
<dbReference type="EMBL" id="PQXL01000034">
    <property type="protein sequence ID" value="THV54105.1"/>
    <property type="molecule type" value="Genomic_DNA"/>
</dbReference>